<sequence>VIMLTAFVGNSLVINIVSRNQRMKNATNYLIVNLAVSELVTVCTTMVMTFYIALIYPKSMDYLNQVFATVICKFFIAFLDVFCHSLAMLSLTVIAFDRFFGVQYPMRRTITRTRAKVIIAVIWFLALIDSSPNLYIYSAVEVRGKIGCLMNWAPMHPDSQIIYVSTQMVLFYALPLVVMGILYSITVHKLWVRRIPGNVIAANQRLEHKTKVNVLKMCITVVVTFALLLFPIYVL</sequence>
<dbReference type="Proteomes" id="UP000001593">
    <property type="component" value="Unassembled WGS sequence"/>
</dbReference>
<feature type="transmembrane region" description="Helical" evidence="9">
    <location>
        <begin position="214"/>
        <end position="234"/>
    </location>
</feature>
<evidence type="ECO:0000256" key="7">
    <source>
        <dbReference type="ARBA" id="ARBA00023224"/>
    </source>
</evidence>
<feature type="transmembrane region" description="Helical" evidence="9">
    <location>
        <begin position="117"/>
        <end position="140"/>
    </location>
</feature>
<feature type="domain" description="G-protein coupled receptors family 1 profile" evidence="10">
    <location>
        <begin position="9"/>
        <end position="235"/>
    </location>
</feature>
<name>A7SL65_NEMVE</name>
<comment type="similarity">
    <text evidence="8">Belongs to the G-protein coupled receptor 1 family.</text>
</comment>
<evidence type="ECO:0000259" key="10">
    <source>
        <dbReference type="PROSITE" id="PS50262"/>
    </source>
</evidence>
<comment type="subcellular location">
    <subcellularLocation>
        <location evidence="1">Membrane</location>
        <topology evidence="1">Multi-pass membrane protein</topology>
    </subcellularLocation>
</comment>
<evidence type="ECO:0000256" key="8">
    <source>
        <dbReference type="RuleBase" id="RU000688"/>
    </source>
</evidence>
<keyword evidence="5 9" id="KW-0472">Membrane</keyword>
<dbReference type="EMBL" id="DS469695">
    <property type="protein sequence ID" value="EDO35550.1"/>
    <property type="molecule type" value="Genomic_DNA"/>
</dbReference>
<evidence type="ECO:0000256" key="5">
    <source>
        <dbReference type="ARBA" id="ARBA00023136"/>
    </source>
</evidence>
<feature type="transmembrane region" description="Helical" evidence="9">
    <location>
        <begin position="29"/>
        <end position="54"/>
    </location>
</feature>
<dbReference type="AlphaFoldDB" id="A7SL65"/>
<feature type="non-terminal residue" evidence="11">
    <location>
        <position position="1"/>
    </location>
</feature>
<proteinExistence type="inferred from homology"/>
<dbReference type="PRINTS" id="PR00237">
    <property type="entry name" value="GPCRRHODOPSN"/>
</dbReference>
<dbReference type="GO" id="GO:0004930">
    <property type="term" value="F:G protein-coupled receptor activity"/>
    <property type="evidence" value="ECO:0007669"/>
    <property type="project" value="UniProtKB-KW"/>
</dbReference>
<dbReference type="SUPFAM" id="SSF81321">
    <property type="entry name" value="Family A G protein-coupled receptor-like"/>
    <property type="match status" value="1"/>
</dbReference>
<feature type="transmembrane region" description="Helical" evidence="9">
    <location>
        <begin position="160"/>
        <end position="185"/>
    </location>
</feature>
<dbReference type="PhylomeDB" id="A7SL65"/>
<accession>A7SL65</accession>
<evidence type="ECO:0000256" key="6">
    <source>
        <dbReference type="ARBA" id="ARBA00023170"/>
    </source>
</evidence>
<dbReference type="InterPro" id="IPR017452">
    <property type="entry name" value="GPCR_Rhodpsn_7TM"/>
</dbReference>
<feature type="non-terminal residue" evidence="11">
    <location>
        <position position="235"/>
    </location>
</feature>
<keyword evidence="6 8" id="KW-0675">Receptor</keyword>
<dbReference type="STRING" id="45351.A7SL65"/>
<evidence type="ECO:0000256" key="3">
    <source>
        <dbReference type="ARBA" id="ARBA00022989"/>
    </source>
</evidence>
<keyword evidence="3 9" id="KW-1133">Transmembrane helix</keyword>
<evidence type="ECO:0000256" key="9">
    <source>
        <dbReference type="SAM" id="Phobius"/>
    </source>
</evidence>
<dbReference type="GO" id="GO:0016020">
    <property type="term" value="C:membrane"/>
    <property type="evidence" value="ECO:0007669"/>
    <property type="project" value="UniProtKB-SubCell"/>
</dbReference>
<protein>
    <recommendedName>
        <fullName evidence="10">G-protein coupled receptors family 1 profile domain-containing protein</fullName>
    </recommendedName>
</protein>
<reference evidence="11 12" key="1">
    <citation type="journal article" date="2007" name="Science">
        <title>Sea anemone genome reveals ancestral eumetazoan gene repertoire and genomic organization.</title>
        <authorList>
            <person name="Putnam N.H."/>
            <person name="Srivastava M."/>
            <person name="Hellsten U."/>
            <person name="Dirks B."/>
            <person name="Chapman J."/>
            <person name="Salamov A."/>
            <person name="Terry A."/>
            <person name="Shapiro H."/>
            <person name="Lindquist E."/>
            <person name="Kapitonov V.V."/>
            <person name="Jurka J."/>
            <person name="Genikhovich G."/>
            <person name="Grigoriev I.V."/>
            <person name="Lucas S.M."/>
            <person name="Steele R.E."/>
            <person name="Finnerty J.R."/>
            <person name="Technau U."/>
            <person name="Martindale M.Q."/>
            <person name="Rokhsar D.S."/>
        </authorList>
    </citation>
    <scope>NUCLEOTIDE SEQUENCE [LARGE SCALE GENOMIC DNA]</scope>
    <source>
        <strain evidence="12">CH2 X CH6</strain>
    </source>
</reference>
<organism evidence="11 12">
    <name type="scientific">Nematostella vectensis</name>
    <name type="common">Starlet sea anemone</name>
    <dbReference type="NCBI Taxonomy" id="45351"/>
    <lineage>
        <taxon>Eukaryota</taxon>
        <taxon>Metazoa</taxon>
        <taxon>Cnidaria</taxon>
        <taxon>Anthozoa</taxon>
        <taxon>Hexacorallia</taxon>
        <taxon>Actiniaria</taxon>
        <taxon>Edwardsiidae</taxon>
        <taxon>Nematostella</taxon>
    </lineage>
</organism>
<dbReference type="InParanoid" id="A7SL65"/>
<dbReference type="Pfam" id="PF00001">
    <property type="entry name" value="7tm_1"/>
    <property type="match status" value="1"/>
</dbReference>
<keyword evidence="4 8" id="KW-0297">G-protein coupled receptor</keyword>
<keyword evidence="2 8" id="KW-0812">Transmembrane</keyword>
<feature type="transmembrane region" description="Helical" evidence="9">
    <location>
        <begin position="74"/>
        <end position="96"/>
    </location>
</feature>
<keyword evidence="12" id="KW-1185">Reference proteome</keyword>
<dbReference type="PANTHER" id="PTHR24243:SF208">
    <property type="entry name" value="PYROKININ-1 RECEPTOR"/>
    <property type="match status" value="1"/>
</dbReference>
<dbReference type="HOGENOM" id="CLU_009579_6_0_1"/>
<dbReference type="PROSITE" id="PS50262">
    <property type="entry name" value="G_PROTEIN_RECEP_F1_2"/>
    <property type="match status" value="1"/>
</dbReference>
<dbReference type="PANTHER" id="PTHR24243">
    <property type="entry name" value="G-PROTEIN COUPLED RECEPTOR"/>
    <property type="match status" value="1"/>
</dbReference>
<dbReference type="PROSITE" id="PS00237">
    <property type="entry name" value="G_PROTEIN_RECEP_F1_1"/>
    <property type="match status" value="1"/>
</dbReference>
<dbReference type="InterPro" id="IPR000276">
    <property type="entry name" value="GPCR_Rhodpsn"/>
</dbReference>
<evidence type="ECO:0000313" key="12">
    <source>
        <dbReference type="Proteomes" id="UP000001593"/>
    </source>
</evidence>
<gene>
    <name evidence="11" type="ORF">NEMVEDRAFT_v1g122325</name>
</gene>
<dbReference type="Gene3D" id="1.20.1070.10">
    <property type="entry name" value="Rhodopsin 7-helix transmembrane proteins"/>
    <property type="match status" value="1"/>
</dbReference>
<evidence type="ECO:0000313" key="11">
    <source>
        <dbReference type="EMBL" id="EDO35550.1"/>
    </source>
</evidence>
<evidence type="ECO:0000256" key="4">
    <source>
        <dbReference type="ARBA" id="ARBA00023040"/>
    </source>
</evidence>
<dbReference type="eggNOG" id="KOG4219">
    <property type="taxonomic scope" value="Eukaryota"/>
</dbReference>
<evidence type="ECO:0000256" key="1">
    <source>
        <dbReference type="ARBA" id="ARBA00004141"/>
    </source>
</evidence>
<keyword evidence="7 8" id="KW-0807">Transducer</keyword>
<evidence type="ECO:0000256" key="2">
    <source>
        <dbReference type="ARBA" id="ARBA00022692"/>
    </source>
</evidence>